<feature type="domain" description="DUF4349" evidence="5">
    <location>
        <begin position="71"/>
        <end position="280"/>
    </location>
</feature>
<keyword evidence="4" id="KW-0732">Signal</keyword>
<feature type="transmembrane region" description="Helical" evidence="3">
    <location>
        <begin position="260"/>
        <end position="285"/>
    </location>
</feature>
<evidence type="ECO:0000259" key="5">
    <source>
        <dbReference type="Pfam" id="PF14257"/>
    </source>
</evidence>
<sequence>MKANRPRIRLAGLALAAILMLSLTACGSKGSGAANGAAMDSTTEAYSPEASADSGTSAPLISPEATAESSRKIIYTASVEMESTDYDATRQGILDAVAAAGAYLQSSYQYGNAQDANRSSQYCVRVPVENYSALLTSLGETGNVLSQSESTDDITASYIDVEARLSALETQRDRLNQLADQAETTADLLEIESQLSDVQYQIESYTGQLRAMQDQVTYSTVDIYLNEVATLTPTGVTFADRLADAFFGGWQAFASLVQNVFLAVVYLLPLILVAAVIITLCVVLGRRRAKRRPRRPGPMPPVPPASGTGPEATYMDPAMDDRILMPDDSPNTDSGKPKPPQTGPKY</sequence>
<dbReference type="RefSeq" id="WP_193502396.1">
    <property type="nucleotide sequence ID" value="NZ_JADCKC010000003.1"/>
</dbReference>
<protein>
    <submittedName>
        <fullName evidence="6">DUF4349 domain-containing protein</fullName>
    </submittedName>
</protein>
<keyword evidence="1" id="KW-0175">Coiled coil</keyword>
<dbReference type="PROSITE" id="PS51257">
    <property type="entry name" value="PROKAR_LIPOPROTEIN"/>
    <property type="match status" value="1"/>
</dbReference>
<keyword evidence="3" id="KW-0472">Membrane</keyword>
<evidence type="ECO:0000256" key="3">
    <source>
        <dbReference type="SAM" id="Phobius"/>
    </source>
</evidence>
<dbReference type="EMBL" id="JADCKC010000003">
    <property type="protein sequence ID" value="MBE5038318.1"/>
    <property type="molecule type" value="Genomic_DNA"/>
</dbReference>
<evidence type="ECO:0000313" key="7">
    <source>
        <dbReference type="Proteomes" id="UP000768567"/>
    </source>
</evidence>
<evidence type="ECO:0000313" key="6">
    <source>
        <dbReference type="EMBL" id="MBE5038318.1"/>
    </source>
</evidence>
<dbReference type="InterPro" id="IPR025645">
    <property type="entry name" value="DUF4349"/>
</dbReference>
<evidence type="ECO:0000256" key="4">
    <source>
        <dbReference type="SAM" id="SignalP"/>
    </source>
</evidence>
<feature type="region of interest" description="Disordered" evidence="2">
    <location>
        <begin position="45"/>
        <end position="64"/>
    </location>
</feature>
<keyword evidence="7" id="KW-1185">Reference proteome</keyword>
<organism evidence="6 7">
    <name type="scientific">Gemmiger gallinarum</name>
    <dbReference type="NCBI Taxonomy" id="2779354"/>
    <lineage>
        <taxon>Bacteria</taxon>
        <taxon>Bacillati</taxon>
        <taxon>Bacillota</taxon>
        <taxon>Clostridia</taxon>
        <taxon>Eubacteriales</taxon>
        <taxon>Gemmiger</taxon>
    </lineage>
</organism>
<feature type="coiled-coil region" evidence="1">
    <location>
        <begin position="158"/>
        <end position="192"/>
    </location>
</feature>
<proteinExistence type="predicted"/>
<feature type="chain" id="PRO_5046501545" evidence="4">
    <location>
        <begin position="26"/>
        <end position="346"/>
    </location>
</feature>
<reference evidence="6 7" key="1">
    <citation type="submission" date="2020-10" db="EMBL/GenBank/DDBJ databases">
        <title>ChiBAC.</title>
        <authorList>
            <person name="Zenner C."/>
            <person name="Hitch T.C.A."/>
            <person name="Clavel T."/>
        </authorList>
    </citation>
    <scope>NUCLEOTIDE SEQUENCE [LARGE SCALE GENOMIC DNA]</scope>
    <source>
        <strain evidence="6 7">DSM 109015</strain>
    </source>
</reference>
<feature type="compositionally biased region" description="Pro residues" evidence="2">
    <location>
        <begin position="337"/>
        <end position="346"/>
    </location>
</feature>
<feature type="signal peptide" evidence="4">
    <location>
        <begin position="1"/>
        <end position="25"/>
    </location>
</feature>
<accession>A0ABR9R589</accession>
<dbReference type="Pfam" id="PF14257">
    <property type="entry name" value="DUF4349"/>
    <property type="match status" value="1"/>
</dbReference>
<keyword evidence="3" id="KW-0812">Transmembrane</keyword>
<dbReference type="Proteomes" id="UP000768567">
    <property type="component" value="Unassembled WGS sequence"/>
</dbReference>
<evidence type="ECO:0000256" key="2">
    <source>
        <dbReference type="SAM" id="MobiDB-lite"/>
    </source>
</evidence>
<gene>
    <name evidence="6" type="ORF">INF35_11025</name>
</gene>
<keyword evidence="3" id="KW-1133">Transmembrane helix</keyword>
<evidence type="ECO:0000256" key="1">
    <source>
        <dbReference type="SAM" id="Coils"/>
    </source>
</evidence>
<comment type="caution">
    <text evidence="6">The sequence shown here is derived from an EMBL/GenBank/DDBJ whole genome shotgun (WGS) entry which is preliminary data.</text>
</comment>
<feature type="region of interest" description="Disordered" evidence="2">
    <location>
        <begin position="289"/>
        <end position="346"/>
    </location>
</feature>
<name>A0ABR9R589_9FIRM</name>